<dbReference type="AlphaFoldDB" id="A0A165WZ43"/>
<evidence type="ECO:0000313" key="1">
    <source>
        <dbReference type="EMBL" id="KZP08042.1"/>
    </source>
</evidence>
<gene>
    <name evidence="1" type="ORF">FIBSPDRAFT_1052614</name>
</gene>
<proteinExistence type="predicted"/>
<protein>
    <submittedName>
        <fullName evidence="1">Uncharacterized protein</fullName>
    </submittedName>
</protein>
<evidence type="ECO:0000313" key="2">
    <source>
        <dbReference type="Proteomes" id="UP000076532"/>
    </source>
</evidence>
<accession>A0A165WZ43</accession>
<organism evidence="1 2">
    <name type="scientific">Athelia psychrophila</name>
    <dbReference type="NCBI Taxonomy" id="1759441"/>
    <lineage>
        <taxon>Eukaryota</taxon>
        <taxon>Fungi</taxon>
        <taxon>Dikarya</taxon>
        <taxon>Basidiomycota</taxon>
        <taxon>Agaricomycotina</taxon>
        <taxon>Agaricomycetes</taxon>
        <taxon>Agaricomycetidae</taxon>
        <taxon>Atheliales</taxon>
        <taxon>Atheliaceae</taxon>
        <taxon>Athelia</taxon>
    </lineage>
</organism>
<dbReference type="EMBL" id="KV417732">
    <property type="protein sequence ID" value="KZP08042.1"/>
    <property type="molecule type" value="Genomic_DNA"/>
</dbReference>
<sequence>MSSHRTRPARLAAALQANFYAQPQREGSEEGQGTLYNFQAISSVLVFDIIRELLSQKLTEFELELLLKVVRSGYSAGKLRLDGPSALKDIICVVQIKLVGQDKRLRPIAWRGSSTRAVKP</sequence>
<dbReference type="STRING" id="436010.A0A165WZ43"/>
<dbReference type="OrthoDB" id="361797at2759"/>
<dbReference type="Gene3D" id="1.25.40.180">
    <property type="match status" value="1"/>
</dbReference>
<dbReference type="Proteomes" id="UP000076532">
    <property type="component" value="Unassembled WGS sequence"/>
</dbReference>
<reference evidence="1 2" key="1">
    <citation type="journal article" date="2016" name="Mol. Biol. Evol.">
        <title>Comparative Genomics of Early-Diverging Mushroom-Forming Fungi Provides Insights into the Origins of Lignocellulose Decay Capabilities.</title>
        <authorList>
            <person name="Nagy L.G."/>
            <person name="Riley R."/>
            <person name="Tritt A."/>
            <person name="Adam C."/>
            <person name="Daum C."/>
            <person name="Floudas D."/>
            <person name="Sun H."/>
            <person name="Yadav J.S."/>
            <person name="Pangilinan J."/>
            <person name="Larsson K.H."/>
            <person name="Matsuura K."/>
            <person name="Barry K."/>
            <person name="Labutti K."/>
            <person name="Kuo R."/>
            <person name="Ohm R.A."/>
            <person name="Bhattacharya S.S."/>
            <person name="Shirouzu T."/>
            <person name="Yoshinaga Y."/>
            <person name="Martin F.M."/>
            <person name="Grigoriev I.V."/>
            <person name="Hibbett D.S."/>
        </authorList>
    </citation>
    <scope>NUCLEOTIDE SEQUENCE [LARGE SCALE GENOMIC DNA]</scope>
    <source>
        <strain evidence="1 2">CBS 109695</strain>
    </source>
</reference>
<keyword evidence="2" id="KW-1185">Reference proteome</keyword>
<name>A0A165WZ43_9AGAM</name>